<dbReference type="InterPro" id="IPR050111">
    <property type="entry name" value="C-type_lectin/snaclec_domain"/>
</dbReference>
<gene>
    <name evidence="2" type="ORF">CGOC_LOCUS612</name>
</gene>
<dbReference type="PROSITE" id="PS50041">
    <property type="entry name" value="C_TYPE_LECTIN_2"/>
    <property type="match status" value="1"/>
</dbReference>
<dbReference type="EMBL" id="UYRV01000916">
    <property type="protein sequence ID" value="VDK45849.1"/>
    <property type="molecule type" value="Genomic_DNA"/>
</dbReference>
<accession>A0A3P6QBH8</accession>
<dbReference type="OrthoDB" id="5877913at2759"/>
<keyword evidence="3" id="KW-1185">Reference proteome</keyword>
<dbReference type="Pfam" id="PF00059">
    <property type="entry name" value="Lectin_C"/>
    <property type="match status" value="1"/>
</dbReference>
<name>A0A3P6QBH8_CYLGO</name>
<dbReference type="SUPFAM" id="SSF56436">
    <property type="entry name" value="C-type lectin-like"/>
    <property type="match status" value="1"/>
</dbReference>
<dbReference type="Proteomes" id="UP000271889">
    <property type="component" value="Unassembled WGS sequence"/>
</dbReference>
<feature type="domain" description="C-type lectin" evidence="1">
    <location>
        <begin position="1"/>
        <end position="81"/>
    </location>
</feature>
<evidence type="ECO:0000259" key="1">
    <source>
        <dbReference type="PROSITE" id="PS50041"/>
    </source>
</evidence>
<dbReference type="InterPro" id="IPR016187">
    <property type="entry name" value="CTDL_fold"/>
</dbReference>
<protein>
    <recommendedName>
        <fullName evidence="1">C-type lectin domain-containing protein</fullName>
    </recommendedName>
</protein>
<reference evidence="2 3" key="1">
    <citation type="submission" date="2018-11" db="EMBL/GenBank/DDBJ databases">
        <authorList>
            <consortium name="Pathogen Informatics"/>
        </authorList>
    </citation>
    <scope>NUCLEOTIDE SEQUENCE [LARGE SCALE GENOMIC DNA]</scope>
</reference>
<sequence length="81" mass="9289">MCRVVGAHLTSIHSADENHFVAELAKTGLELEWSKQTWIGLRQVDYVNGGRWLWTDGTKVDYLAWSRVKPDNEYGSEYCAE</sequence>
<evidence type="ECO:0000313" key="3">
    <source>
        <dbReference type="Proteomes" id="UP000271889"/>
    </source>
</evidence>
<feature type="non-terminal residue" evidence="2">
    <location>
        <position position="81"/>
    </location>
</feature>
<dbReference type="Gene3D" id="3.10.100.10">
    <property type="entry name" value="Mannose-Binding Protein A, subunit A"/>
    <property type="match status" value="1"/>
</dbReference>
<dbReference type="InterPro" id="IPR001304">
    <property type="entry name" value="C-type_lectin-like"/>
</dbReference>
<evidence type="ECO:0000313" key="2">
    <source>
        <dbReference type="EMBL" id="VDK45849.1"/>
    </source>
</evidence>
<organism evidence="2 3">
    <name type="scientific">Cylicostephanus goldi</name>
    <name type="common">Nematode worm</name>
    <dbReference type="NCBI Taxonomy" id="71465"/>
    <lineage>
        <taxon>Eukaryota</taxon>
        <taxon>Metazoa</taxon>
        <taxon>Ecdysozoa</taxon>
        <taxon>Nematoda</taxon>
        <taxon>Chromadorea</taxon>
        <taxon>Rhabditida</taxon>
        <taxon>Rhabditina</taxon>
        <taxon>Rhabditomorpha</taxon>
        <taxon>Strongyloidea</taxon>
        <taxon>Strongylidae</taxon>
        <taxon>Cylicostephanus</taxon>
    </lineage>
</organism>
<dbReference type="InterPro" id="IPR016186">
    <property type="entry name" value="C-type_lectin-like/link_sf"/>
</dbReference>
<dbReference type="AlphaFoldDB" id="A0A3P6QBH8"/>
<proteinExistence type="predicted"/>
<dbReference type="PANTHER" id="PTHR22803">
    <property type="entry name" value="MANNOSE, PHOSPHOLIPASE, LECTIN RECEPTOR RELATED"/>
    <property type="match status" value="1"/>
</dbReference>